<sequence length="470" mass="53430">MRALTAVFRTLVYQQWILSIIGVFVVALSASLFSGIFSDQPKPENLQVLMVMIGLVLQMMFTITWGQYLGKLLRSRYNHLKPLFIPSIGFAIIAILFLFTVLPCLAILSMGFGSGIQILMVFTIAISCLTLTIINSTAGAIWLASTIVFLASEISRVRKNSGSEFFDYISFNSIVFLVFICVVFVSILFFYIRSIKPKVSLNSDVSKSSHEEVNIRLSSPSRLSLFFDRNWIQLRYSLRAKFGIIHNQLDTALMSGQYQMIFISRAFLVLVMLVSLVYSPINEFFIGFFDGFLDSTKKSDSKELLSLFQFLLIMLLAFFAAFDTSLFTRVYFAQRFLWLKLPVDGFESFKRVIIKKVLLNIAIEVSITFLVFFLIIRQSPFSGDYIWLFVAGFFAFKFLTICVSYAMIRSKISTLTHFLCAATYALFFAGLTLLTSTIERSDTYVLLAFNAVLLSIIIVFTRGFKRQSII</sequence>
<reference evidence="2 3" key="1">
    <citation type="submission" date="2023-08" db="EMBL/GenBank/DDBJ databases">
        <title>Pleionea litopenaei sp. nov., isolated from stomach of juvenile Litopenaeus vannamei.</title>
        <authorList>
            <person name="Rho A.M."/>
            <person name="Hwang C.Y."/>
        </authorList>
    </citation>
    <scope>NUCLEOTIDE SEQUENCE [LARGE SCALE GENOMIC DNA]</scope>
    <source>
        <strain evidence="2 3">HL-JVS1</strain>
    </source>
</reference>
<dbReference type="AlphaFoldDB" id="A0AA51RR38"/>
<evidence type="ECO:0000256" key="1">
    <source>
        <dbReference type="SAM" id="Phobius"/>
    </source>
</evidence>
<feature type="transmembrane region" description="Helical" evidence="1">
    <location>
        <begin position="171"/>
        <end position="192"/>
    </location>
</feature>
<dbReference type="KEGG" id="plei:Q9312_12590"/>
<feature type="transmembrane region" description="Helical" evidence="1">
    <location>
        <begin position="120"/>
        <end position="151"/>
    </location>
</feature>
<name>A0AA51RR38_9GAMM</name>
<dbReference type="Proteomes" id="UP001239782">
    <property type="component" value="Chromosome"/>
</dbReference>
<dbReference type="RefSeq" id="WP_309201206.1">
    <property type="nucleotide sequence ID" value="NZ_CP133548.1"/>
</dbReference>
<proteinExistence type="predicted"/>
<feature type="transmembrane region" description="Helical" evidence="1">
    <location>
        <begin position="415"/>
        <end position="438"/>
    </location>
</feature>
<feature type="transmembrane region" description="Helical" evidence="1">
    <location>
        <begin position="16"/>
        <end position="36"/>
    </location>
</feature>
<feature type="transmembrane region" description="Helical" evidence="1">
    <location>
        <begin position="88"/>
        <end position="108"/>
    </location>
</feature>
<feature type="transmembrane region" description="Helical" evidence="1">
    <location>
        <begin position="444"/>
        <end position="464"/>
    </location>
</feature>
<keyword evidence="1" id="KW-0472">Membrane</keyword>
<keyword evidence="1" id="KW-0812">Transmembrane</keyword>
<protein>
    <submittedName>
        <fullName evidence="2">Uncharacterized protein</fullName>
    </submittedName>
</protein>
<keyword evidence="1" id="KW-1133">Transmembrane helix</keyword>
<organism evidence="2 3">
    <name type="scientific">Pleionea litopenaei</name>
    <dbReference type="NCBI Taxonomy" id="3070815"/>
    <lineage>
        <taxon>Bacteria</taxon>
        <taxon>Pseudomonadati</taxon>
        <taxon>Pseudomonadota</taxon>
        <taxon>Gammaproteobacteria</taxon>
        <taxon>Oceanospirillales</taxon>
        <taxon>Pleioneaceae</taxon>
        <taxon>Pleionea</taxon>
    </lineage>
</organism>
<feature type="transmembrane region" description="Helical" evidence="1">
    <location>
        <begin position="48"/>
        <end position="68"/>
    </location>
</feature>
<evidence type="ECO:0000313" key="3">
    <source>
        <dbReference type="Proteomes" id="UP001239782"/>
    </source>
</evidence>
<feature type="transmembrane region" description="Helical" evidence="1">
    <location>
        <begin position="357"/>
        <end position="379"/>
    </location>
</feature>
<feature type="transmembrane region" description="Helical" evidence="1">
    <location>
        <begin position="385"/>
        <end position="408"/>
    </location>
</feature>
<keyword evidence="3" id="KW-1185">Reference proteome</keyword>
<accession>A0AA51RR38</accession>
<feature type="transmembrane region" description="Helical" evidence="1">
    <location>
        <begin position="262"/>
        <end position="281"/>
    </location>
</feature>
<dbReference type="EMBL" id="CP133548">
    <property type="protein sequence ID" value="WMS86055.1"/>
    <property type="molecule type" value="Genomic_DNA"/>
</dbReference>
<feature type="transmembrane region" description="Helical" evidence="1">
    <location>
        <begin position="307"/>
        <end position="332"/>
    </location>
</feature>
<gene>
    <name evidence="2" type="ORF">Q9312_12590</name>
</gene>
<evidence type="ECO:0000313" key="2">
    <source>
        <dbReference type="EMBL" id="WMS86055.1"/>
    </source>
</evidence>